<proteinExistence type="predicted"/>
<name>A0A2M8P3G2_9CHLR</name>
<dbReference type="AlphaFoldDB" id="A0A2M8P3G2"/>
<evidence type="ECO:0000313" key="2">
    <source>
        <dbReference type="Proteomes" id="UP000228921"/>
    </source>
</evidence>
<organism evidence="1 2">
    <name type="scientific">Candidatus Thermofonsia Clade 1 bacterium</name>
    <dbReference type="NCBI Taxonomy" id="2364210"/>
    <lineage>
        <taxon>Bacteria</taxon>
        <taxon>Bacillati</taxon>
        <taxon>Chloroflexota</taxon>
        <taxon>Candidatus Thermofontia</taxon>
        <taxon>Candidatus Thermofonsia Clade 1</taxon>
    </lineage>
</organism>
<dbReference type="SUPFAM" id="SSF55961">
    <property type="entry name" value="Bet v1-like"/>
    <property type="match status" value="1"/>
</dbReference>
<gene>
    <name evidence="1" type="ORF">CUN51_00245</name>
</gene>
<dbReference type="Pfam" id="PF10604">
    <property type="entry name" value="Polyketide_cyc2"/>
    <property type="match status" value="1"/>
</dbReference>
<dbReference type="Gene3D" id="3.30.530.20">
    <property type="match status" value="1"/>
</dbReference>
<dbReference type="CDD" id="cd07812">
    <property type="entry name" value="SRPBCC"/>
    <property type="match status" value="1"/>
</dbReference>
<sequence length="143" mass="15071">MQHISESISINAAPEAVWTLLTTPDLILKWFAGIDSVQASPDFPAVGSTIAGSYKVLGIELKATQTVQAMQPNSSIHYTLEGVVNGSQRWEIVPTGSGVTLSMSMDYSMSGGVLGKLAEPAVHQVNVNNAKQSLANIKAMAEG</sequence>
<dbReference type="EMBL" id="PGTK01000001">
    <property type="protein sequence ID" value="PJF32094.1"/>
    <property type="molecule type" value="Genomic_DNA"/>
</dbReference>
<comment type="caution">
    <text evidence="1">The sequence shown here is derived from an EMBL/GenBank/DDBJ whole genome shotgun (WGS) entry which is preliminary data.</text>
</comment>
<dbReference type="InterPro" id="IPR023393">
    <property type="entry name" value="START-like_dom_sf"/>
</dbReference>
<accession>A0A2M8P3G2</accession>
<evidence type="ECO:0008006" key="3">
    <source>
        <dbReference type="Google" id="ProtNLM"/>
    </source>
</evidence>
<dbReference type="InterPro" id="IPR019587">
    <property type="entry name" value="Polyketide_cyclase/dehydratase"/>
</dbReference>
<protein>
    <recommendedName>
        <fullName evidence="3">SRPBCC family protein</fullName>
    </recommendedName>
</protein>
<reference evidence="1 2" key="1">
    <citation type="submission" date="2017-11" db="EMBL/GenBank/DDBJ databases">
        <title>Evolution of Phototrophy in the Chloroflexi Phylum Driven by Horizontal Gene Transfer.</title>
        <authorList>
            <person name="Ward L.M."/>
            <person name="Hemp J."/>
            <person name="Shih P.M."/>
            <person name="Mcglynn S.E."/>
            <person name="Fischer W."/>
        </authorList>
    </citation>
    <scope>NUCLEOTIDE SEQUENCE [LARGE SCALE GENOMIC DNA]</scope>
    <source>
        <strain evidence="1">CP2_2F</strain>
    </source>
</reference>
<evidence type="ECO:0000313" key="1">
    <source>
        <dbReference type="EMBL" id="PJF32094.1"/>
    </source>
</evidence>
<dbReference type="Proteomes" id="UP000228921">
    <property type="component" value="Unassembled WGS sequence"/>
</dbReference>